<feature type="repeat" description="WD" evidence="3">
    <location>
        <begin position="390"/>
        <end position="422"/>
    </location>
</feature>
<reference evidence="6" key="1">
    <citation type="journal article" date="2014" name="Genome Announc.">
        <title>Genome sequence of the yeast Cyberlindnera fabianii (Hansenula fabianii).</title>
        <authorList>
            <person name="Freel K.C."/>
            <person name="Sarilar V."/>
            <person name="Neuveglise C."/>
            <person name="Devillers H."/>
            <person name="Friedrich A."/>
            <person name="Schacherer J."/>
        </authorList>
    </citation>
    <scope>NUCLEOTIDE SEQUENCE</scope>
    <source>
        <strain evidence="6">YJS4271</strain>
    </source>
</reference>
<accession>A0A061B4D3</accession>
<dbReference type="PANTHER" id="PTHR22847">
    <property type="entry name" value="WD40 REPEAT PROTEIN"/>
    <property type="match status" value="1"/>
</dbReference>
<evidence type="ECO:0000256" key="3">
    <source>
        <dbReference type="PROSITE-ProRule" id="PRU00221"/>
    </source>
</evidence>
<dbReference type="VEuPathDB" id="FungiDB:BON22_4858"/>
<proteinExistence type="predicted"/>
<dbReference type="OrthoDB" id="496at2759"/>
<feature type="repeat" description="WD" evidence="3">
    <location>
        <begin position="435"/>
        <end position="474"/>
    </location>
</feature>
<dbReference type="CDD" id="cd00200">
    <property type="entry name" value="WD40"/>
    <property type="match status" value="1"/>
</dbReference>
<dbReference type="CDD" id="cd22881">
    <property type="entry name" value="Mdv1_N"/>
    <property type="match status" value="1"/>
</dbReference>
<keyword evidence="4" id="KW-0175">Coiled coil</keyword>
<dbReference type="Gene3D" id="6.10.280.220">
    <property type="match status" value="1"/>
</dbReference>
<feature type="repeat" description="WD" evidence="3">
    <location>
        <begin position="348"/>
        <end position="389"/>
    </location>
</feature>
<feature type="compositionally biased region" description="Acidic residues" evidence="5">
    <location>
        <begin position="264"/>
        <end position="276"/>
    </location>
</feature>
<evidence type="ECO:0000256" key="4">
    <source>
        <dbReference type="SAM" id="Coils"/>
    </source>
</evidence>
<dbReference type="PANTHER" id="PTHR22847:SF637">
    <property type="entry name" value="WD REPEAT DOMAIN 5B"/>
    <property type="match status" value="1"/>
</dbReference>
<dbReference type="PhylomeDB" id="A0A061B4D3"/>
<evidence type="ECO:0000256" key="5">
    <source>
        <dbReference type="SAM" id="MobiDB-lite"/>
    </source>
</evidence>
<evidence type="ECO:0000256" key="2">
    <source>
        <dbReference type="ARBA" id="ARBA00022737"/>
    </source>
</evidence>
<dbReference type="SMART" id="SM00320">
    <property type="entry name" value="WD40"/>
    <property type="match status" value="6"/>
</dbReference>
<dbReference type="PROSITE" id="PS00678">
    <property type="entry name" value="WD_REPEATS_1"/>
    <property type="match status" value="4"/>
</dbReference>
<protein>
    <submittedName>
        <fullName evidence="6">CYFA0S08e01156g1_1</fullName>
    </submittedName>
</protein>
<dbReference type="InterPro" id="IPR001680">
    <property type="entry name" value="WD40_rpt"/>
</dbReference>
<feature type="repeat" description="WD" evidence="3">
    <location>
        <begin position="536"/>
        <end position="570"/>
    </location>
</feature>
<dbReference type="Pfam" id="PF00400">
    <property type="entry name" value="WD40"/>
    <property type="match status" value="4"/>
</dbReference>
<evidence type="ECO:0000256" key="1">
    <source>
        <dbReference type="ARBA" id="ARBA00022574"/>
    </source>
</evidence>
<feature type="region of interest" description="Disordered" evidence="5">
    <location>
        <begin position="263"/>
        <end position="311"/>
    </location>
</feature>
<feature type="coiled-coil region" evidence="4">
    <location>
        <begin position="217"/>
        <end position="251"/>
    </location>
</feature>
<feature type="repeat" description="WD" evidence="3">
    <location>
        <begin position="513"/>
        <end position="535"/>
    </location>
</feature>
<dbReference type="PROSITE" id="PS50294">
    <property type="entry name" value="WD_REPEATS_REGION"/>
    <property type="match status" value="4"/>
</dbReference>
<dbReference type="SUPFAM" id="SSF50978">
    <property type="entry name" value="WD40 repeat-like"/>
    <property type="match status" value="1"/>
</dbReference>
<organism evidence="6">
    <name type="scientific">Cyberlindnera fabianii</name>
    <name type="common">Yeast</name>
    <name type="synonym">Hansenula fabianii</name>
    <dbReference type="NCBI Taxonomy" id="36022"/>
    <lineage>
        <taxon>Eukaryota</taxon>
        <taxon>Fungi</taxon>
        <taxon>Dikarya</taxon>
        <taxon>Ascomycota</taxon>
        <taxon>Saccharomycotina</taxon>
        <taxon>Saccharomycetes</taxon>
        <taxon>Phaffomycetales</taxon>
        <taxon>Phaffomycetaceae</taxon>
        <taxon>Cyberlindnera</taxon>
    </lineage>
</organism>
<dbReference type="AlphaFoldDB" id="A0A061B4D3"/>
<evidence type="ECO:0000313" key="6">
    <source>
        <dbReference type="EMBL" id="CDR41885.1"/>
    </source>
</evidence>
<keyword evidence="1 3" id="KW-0853">WD repeat</keyword>
<keyword evidence="2" id="KW-0677">Repeat</keyword>
<dbReference type="PRINTS" id="PR00320">
    <property type="entry name" value="GPROTEINBRPT"/>
</dbReference>
<gene>
    <name evidence="6" type="ORF">CYFA0S_08e01156g</name>
</gene>
<dbReference type="EMBL" id="LK052893">
    <property type="protein sequence ID" value="CDR41885.1"/>
    <property type="molecule type" value="Genomic_DNA"/>
</dbReference>
<dbReference type="InterPro" id="IPR019775">
    <property type="entry name" value="WD40_repeat_CS"/>
</dbReference>
<dbReference type="InterPro" id="IPR020472">
    <property type="entry name" value="WD40_PAC1"/>
</dbReference>
<dbReference type="PROSITE" id="PS50082">
    <property type="entry name" value="WD_REPEATS_2"/>
    <property type="match status" value="5"/>
</dbReference>
<sequence>MSLSNTQSSNGTDIYSTTTRFSQAVATTAHALINTPDGSDALLSNSSYKKALRDALHPGNSTALQKRNSNMDLGQSRFASSSEYFKNKFTSSKAAYKVLTHISDDLLQDVPEEKPSSFSLFQGFNAALPAIDEEIELNKNLKDGGDFLKSLTSSAGDDKDEELTFKLPNGLTKEKINDSYSTSRLTQYKSTISDNLDLLEIRKNLAASEIIEIDNKVAKLQELRKVVFKRVAKLEQNEMFLESHLEDINDRIQMLKDYNMERPETDEDNENDDDEEQQKKDTNDTTTTDEDESREETPDVENSPLLSQSIYGKLQERPPVFKRKTPRVRKTTPTLQQYYEPGTEIKTVQAHEESVNCFDFDIPFGTLVSASLDNTVRVWDMSRGKCLGLLEGHNASVQCIQMEDTLAVTGSLDATLKLWDLSRMGDDEGPLIHSFESHIEEITALSFHNYNLVSGSQDRTMRQWDMQTGHCLQTIDVLWASQANMTHSVDATSLLVDKTSPFIGALQTYDAALATGTSDGMVRLWDLRSGEMVRSLVGHTGPVTCLQFDDKHLATGSKDRSIRIWDLRTGGIHDAFAYESPITSLHFDSRRIVSSNMETTAKIYDRLDEKHSSCGGKDESSAIINHVRYKEGYLVEGRADGKIGMWAI</sequence>
<dbReference type="GO" id="GO:1990234">
    <property type="term" value="C:transferase complex"/>
    <property type="evidence" value="ECO:0007669"/>
    <property type="project" value="UniProtKB-ARBA"/>
</dbReference>
<dbReference type="InterPro" id="IPR015943">
    <property type="entry name" value="WD40/YVTN_repeat-like_dom_sf"/>
</dbReference>
<name>A0A061B4D3_CYBFA</name>
<dbReference type="InterPro" id="IPR036322">
    <property type="entry name" value="WD40_repeat_dom_sf"/>
</dbReference>
<dbReference type="Gene3D" id="2.130.10.10">
    <property type="entry name" value="YVTN repeat-like/Quinoprotein amine dehydrogenase"/>
    <property type="match status" value="2"/>
</dbReference>